<dbReference type="GO" id="GO:0006783">
    <property type="term" value="P:heme biosynthetic process"/>
    <property type="evidence" value="ECO:0007669"/>
    <property type="project" value="UniProtKB-UniRule"/>
</dbReference>
<dbReference type="AlphaFoldDB" id="A0A7V5H5N0"/>
<accession>A0A7V5H5N0</accession>
<organism evidence="8">
    <name type="scientific">Caldithrix abyssi</name>
    <dbReference type="NCBI Taxonomy" id="187145"/>
    <lineage>
        <taxon>Bacteria</taxon>
        <taxon>Pseudomonadati</taxon>
        <taxon>Calditrichota</taxon>
        <taxon>Calditrichia</taxon>
        <taxon>Calditrichales</taxon>
        <taxon>Calditrichaceae</taxon>
        <taxon>Caldithrix</taxon>
    </lineage>
</organism>
<evidence type="ECO:0000256" key="5">
    <source>
        <dbReference type="ARBA" id="ARBA00023133"/>
    </source>
</evidence>
<dbReference type="GO" id="GO:0004729">
    <property type="term" value="F:oxygen-dependent protoporphyrinogen oxidase activity"/>
    <property type="evidence" value="ECO:0007669"/>
    <property type="project" value="UniProtKB-UniRule"/>
</dbReference>
<dbReference type="Proteomes" id="UP000886111">
    <property type="component" value="Unassembled WGS sequence"/>
</dbReference>
<evidence type="ECO:0000256" key="3">
    <source>
        <dbReference type="ARBA" id="ARBA00022827"/>
    </source>
</evidence>
<dbReference type="GO" id="GO:0005737">
    <property type="term" value="C:cytoplasm"/>
    <property type="evidence" value="ECO:0007669"/>
    <property type="project" value="UniProtKB-SubCell"/>
</dbReference>
<evidence type="ECO:0000313" key="8">
    <source>
        <dbReference type="EMBL" id="HHE55955.1"/>
    </source>
</evidence>
<dbReference type="UniPathway" id="UPA00252"/>
<dbReference type="EC" id="1.3.3.15" evidence="6"/>
<dbReference type="EMBL" id="DRTD01000694">
    <property type="protein sequence ID" value="HHE55955.1"/>
    <property type="molecule type" value="Genomic_DNA"/>
</dbReference>
<comment type="similarity">
    <text evidence="6">Belongs to the protoporphyrinogen/coproporphyrinogen oxidase family. Coproporphyrinogen III oxidase subfamily.</text>
</comment>
<dbReference type="SUPFAM" id="SSF54373">
    <property type="entry name" value="FAD-linked reductases, C-terminal domain"/>
    <property type="match status" value="1"/>
</dbReference>
<comment type="cofactor">
    <cofactor evidence="1 6">
        <name>FAD</name>
        <dbReference type="ChEBI" id="CHEBI:57692"/>
    </cofactor>
</comment>
<dbReference type="SUPFAM" id="SSF51905">
    <property type="entry name" value="FAD/NAD(P)-binding domain"/>
    <property type="match status" value="1"/>
</dbReference>
<comment type="subcellular location">
    <subcellularLocation>
        <location evidence="6">Cytoplasm</location>
    </subcellularLocation>
</comment>
<keyword evidence="5 6" id="KW-0350">Heme biosynthesis</keyword>
<keyword evidence="3 6" id="KW-0274">FAD</keyword>
<comment type="function">
    <text evidence="6">Involved in coproporphyrin-dependent heme b biosynthesis. Catalyzes the oxidation of coproporphyrinogen III to coproporphyrin III.</text>
</comment>
<gene>
    <name evidence="8" type="primary">hemG</name>
    <name evidence="8" type="ORF">ENL21_09245</name>
</gene>
<dbReference type="InterPro" id="IPR002937">
    <property type="entry name" value="Amino_oxidase"/>
</dbReference>
<evidence type="ECO:0000256" key="2">
    <source>
        <dbReference type="ARBA" id="ARBA00022630"/>
    </source>
</evidence>
<dbReference type="NCBIfam" id="TIGR00562">
    <property type="entry name" value="proto_IX_ox"/>
    <property type="match status" value="1"/>
</dbReference>
<comment type="caution">
    <text evidence="8">The sequence shown here is derived from an EMBL/GenBank/DDBJ whole genome shotgun (WGS) entry which is preliminary data.</text>
</comment>
<dbReference type="InterPro" id="IPR004572">
    <property type="entry name" value="Protoporphyrinogen_oxidase"/>
</dbReference>
<dbReference type="Pfam" id="PF01593">
    <property type="entry name" value="Amino_oxidase"/>
    <property type="match status" value="1"/>
</dbReference>
<name>A0A7V5H5N0_CALAY</name>
<dbReference type="PANTHER" id="PTHR42923">
    <property type="entry name" value="PROTOPORPHYRINOGEN OXIDASE"/>
    <property type="match status" value="1"/>
</dbReference>
<protein>
    <recommendedName>
        <fullName evidence="6">Coproporphyrinogen III oxidase</fullName>
        <ecNumber evidence="6">1.3.3.15</ecNumber>
    </recommendedName>
</protein>
<dbReference type="Gene3D" id="1.10.3110.10">
    <property type="entry name" value="protoporphyrinogen ix oxidase, domain 3"/>
    <property type="match status" value="1"/>
</dbReference>
<evidence type="ECO:0000259" key="7">
    <source>
        <dbReference type="Pfam" id="PF01593"/>
    </source>
</evidence>
<reference evidence="8" key="1">
    <citation type="journal article" date="2020" name="mSystems">
        <title>Genome- and Community-Level Interaction Insights into Carbon Utilization and Element Cycling Functions of Hydrothermarchaeota in Hydrothermal Sediment.</title>
        <authorList>
            <person name="Zhou Z."/>
            <person name="Liu Y."/>
            <person name="Xu W."/>
            <person name="Pan J."/>
            <person name="Luo Z.H."/>
            <person name="Li M."/>
        </authorList>
    </citation>
    <scope>NUCLEOTIDE SEQUENCE [LARGE SCALE GENOMIC DNA]</scope>
    <source>
        <strain evidence="8">HyVt-76</strain>
    </source>
</reference>
<comment type="catalytic activity">
    <reaction evidence="6">
        <text>coproporphyrinogen III + 3 O2 = coproporphyrin III + 3 H2O2</text>
        <dbReference type="Rhea" id="RHEA:43436"/>
        <dbReference type="ChEBI" id="CHEBI:15379"/>
        <dbReference type="ChEBI" id="CHEBI:16240"/>
        <dbReference type="ChEBI" id="CHEBI:57309"/>
        <dbReference type="ChEBI" id="CHEBI:131725"/>
        <dbReference type="EC" id="1.3.3.15"/>
    </reaction>
</comment>
<dbReference type="PRINTS" id="PR00419">
    <property type="entry name" value="ADXRDTASE"/>
</dbReference>
<feature type="domain" description="Amine oxidase" evidence="7">
    <location>
        <begin position="10"/>
        <end position="450"/>
    </location>
</feature>
<dbReference type="PANTHER" id="PTHR42923:SF3">
    <property type="entry name" value="PROTOPORPHYRINOGEN OXIDASE"/>
    <property type="match status" value="1"/>
</dbReference>
<keyword evidence="6" id="KW-0963">Cytoplasm</keyword>
<sequence>MRTAIIGAGISGLTTAYYLKQQGCDVVVFEKENRVGGSMVTEQQDGFLIDLGPNSTLETSQVLRDLIDAIGLREQKVYANELSNKRFVVRNGQLYALPISPPAFLKTKLFSLKAKLQLLKEPFIPKVEAEDISLADYVRYRLGEEFLDYAINPFVAGVYAGDPENLSAPAGFPKLFNLEQKYGSFIKGAIKGKRERQKRQEVAKDRAKMFSFLSGMQTFADALAKILAPAIQLQSEVLEVLPAEKGFKLMIGRGEKEEEHRFERVVVSVPTYVQAKILKAFLKGQQKLLEQVAYPPVAVVFMGFNRSAVNHPLDGFGFLLPAKEKRQILGSIFSSTIFPGRAPQGKVAFTTFVGGMRNPDNALKDAEQLKPLVLQDLDNLLGLNEEPVLTRIRRWPRAIPQYQLGYKSVQNLYDELEERYSVLYFAGNFRRGISVGDSVLSANETSEKILNEK</sequence>
<comment type="pathway">
    <text evidence="6">Porphyrin-containing compound metabolism; protoheme biosynthesis.</text>
</comment>
<proteinExistence type="inferred from homology"/>
<dbReference type="Gene3D" id="3.50.50.60">
    <property type="entry name" value="FAD/NAD(P)-binding domain"/>
    <property type="match status" value="1"/>
</dbReference>
<evidence type="ECO:0000256" key="6">
    <source>
        <dbReference type="RuleBase" id="RU364052"/>
    </source>
</evidence>
<dbReference type="Gene3D" id="3.90.660.20">
    <property type="entry name" value="Protoporphyrinogen oxidase, mitochondrial, domain 2"/>
    <property type="match status" value="1"/>
</dbReference>
<dbReference type="InterPro" id="IPR050464">
    <property type="entry name" value="Zeta_carotene_desat/Oxidored"/>
</dbReference>
<keyword evidence="4 6" id="KW-0560">Oxidoreductase</keyword>
<evidence type="ECO:0000256" key="4">
    <source>
        <dbReference type="ARBA" id="ARBA00023002"/>
    </source>
</evidence>
<keyword evidence="2 6" id="KW-0285">Flavoprotein</keyword>
<evidence type="ECO:0000256" key="1">
    <source>
        <dbReference type="ARBA" id="ARBA00001974"/>
    </source>
</evidence>
<dbReference type="InterPro" id="IPR036188">
    <property type="entry name" value="FAD/NAD-bd_sf"/>
</dbReference>